<dbReference type="Proteomes" id="UP000040088">
    <property type="component" value="Unassembled WGS sequence"/>
</dbReference>
<protein>
    <submittedName>
        <fullName evidence="2">Uncharacterized protein</fullName>
    </submittedName>
</protein>
<evidence type="ECO:0000313" key="3">
    <source>
        <dbReference type="Proteomes" id="UP000040088"/>
    </source>
</evidence>
<proteinExistence type="predicted"/>
<reference evidence="3" key="1">
    <citation type="submission" date="2015-03" db="EMBL/GenBank/DDBJ databases">
        <authorList>
            <consortium name="Pathogen Informatics"/>
        </authorList>
    </citation>
    <scope>NUCLEOTIDE SEQUENCE [LARGE SCALE GENOMIC DNA]</scope>
    <source>
        <strain evidence="3">IP27925</strain>
    </source>
</reference>
<dbReference type="RefSeq" id="WP_155489869.1">
    <property type="nucleotide sequence ID" value="NZ_CQEM01000036.1"/>
</dbReference>
<organism evidence="2 3">
    <name type="scientific">Yersinia aleksiciae</name>
    <dbReference type="NCBI Taxonomy" id="263819"/>
    <lineage>
        <taxon>Bacteria</taxon>
        <taxon>Pseudomonadati</taxon>
        <taxon>Pseudomonadota</taxon>
        <taxon>Gammaproteobacteria</taxon>
        <taxon>Enterobacterales</taxon>
        <taxon>Yersiniaceae</taxon>
        <taxon>Yersinia</taxon>
    </lineage>
</organism>
<sequence>MTVSIGRLPETDAEWLELMHSELESELGESWMETESRGQGTTKESPLVTLSEFAGNFV</sequence>
<evidence type="ECO:0000256" key="1">
    <source>
        <dbReference type="SAM" id="MobiDB-lite"/>
    </source>
</evidence>
<gene>
    <name evidence="2" type="ORF">ERS008460_04153</name>
</gene>
<evidence type="ECO:0000313" key="2">
    <source>
        <dbReference type="EMBL" id="CNL93909.1"/>
    </source>
</evidence>
<accession>A0A0T9V133</accession>
<dbReference type="EMBL" id="CQEM01000036">
    <property type="protein sequence ID" value="CNL93909.1"/>
    <property type="molecule type" value="Genomic_DNA"/>
</dbReference>
<name>A0A0T9V133_YERAE</name>
<feature type="region of interest" description="Disordered" evidence="1">
    <location>
        <begin position="26"/>
        <end position="50"/>
    </location>
</feature>
<dbReference type="AlphaFoldDB" id="A0A0T9V133"/>